<organism evidence="2 3">
    <name type="scientific">Chryseobacterium kwangjuense</name>
    <dbReference type="NCBI Taxonomy" id="267125"/>
    <lineage>
        <taxon>Bacteria</taxon>
        <taxon>Pseudomonadati</taxon>
        <taxon>Bacteroidota</taxon>
        <taxon>Flavobacteriia</taxon>
        <taxon>Flavobacteriales</taxon>
        <taxon>Weeksellaceae</taxon>
        <taxon>Chryseobacterium group</taxon>
        <taxon>Chryseobacterium</taxon>
    </lineage>
</organism>
<proteinExistence type="predicted"/>
<comment type="caution">
    <text evidence="2">The sequence shown here is derived from an EMBL/GenBank/DDBJ whole genome shotgun (WGS) entry which is preliminary data.</text>
</comment>
<keyword evidence="1" id="KW-0472">Membrane</keyword>
<feature type="transmembrane region" description="Helical" evidence="1">
    <location>
        <begin position="72"/>
        <end position="95"/>
    </location>
</feature>
<dbReference type="Proteomes" id="UP000070513">
    <property type="component" value="Unassembled WGS sequence"/>
</dbReference>
<protein>
    <submittedName>
        <fullName evidence="2">Uncharacterized protein</fullName>
    </submittedName>
</protein>
<evidence type="ECO:0000256" key="1">
    <source>
        <dbReference type="SAM" id="Phobius"/>
    </source>
</evidence>
<reference evidence="3" key="1">
    <citation type="submission" date="2015-12" db="EMBL/GenBank/DDBJ databases">
        <title>Genome sequence of a biocontrol rhizobacterium Chryseobacterium kwangjuense strain KJ1R5 isolated from pepper (Capsicum annuum L.).</title>
        <authorList>
            <person name="Jeong J.-J."/>
            <person name="Park H."/>
            <person name="Mannaa M."/>
            <person name="Sang M.K."/>
            <person name="Choi I.-G."/>
            <person name="Kim K.D."/>
        </authorList>
    </citation>
    <scope>NUCLEOTIDE SEQUENCE [LARGE SCALE GENOMIC DNA]</scope>
    <source>
        <strain evidence="3">KJ1R5</strain>
    </source>
</reference>
<keyword evidence="1" id="KW-0812">Transmembrane</keyword>
<name>A0A135WIW1_9FLAO</name>
<accession>A0A135WIW1</accession>
<sequence length="103" mass="12174">MKVKYTFTVIYYSVLIMILHRSSQNFIIISAYILLVVPILDTINTVLGLDFKIHRNKGENFITEETKISKDSYYFEFILLIFSLLIFTLITWYTFTTKISITK</sequence>
<evidence type="ECO:0000313" key="3">
    <source>
        <dbReference type="Proteomes" id="UP000070513"/>
    </source>
</evidence>
<gene>
    <name evidence="2" type="ORF">AU378_03625</name>
</gene>
<reference evidence="2 3" key="2">
    <citation type="journal article" date="2016" name="Genome Announc.">
        <title>Draft Genome Sequence of a Biocontrol Rhizobacterium, Chryseobacterium kwangjuense Strain KJ1R5, Isolated from Pepper (Capsicum annuum).</title>
        <authorList>
            <person name="Jeong J.J."/>
            <person name="Park H."/>
            <person name="Park B.H."/>
            <person name="Mannaa M."/>
            <person name="Sang M.K."/>
            <person name="Choi I.G."/>
            <person name="Kim K.D."/>
        </authorList>
    </citation>
    <scope>NUCLEOTIDE SEQUENCE [LARGE SCALE GENOMIC DNA]</scope>
    <source>
        <strain evidence="2 3">KJ1R5</strain>
    </source>
</reference>
<dbReference type="EMBL" id="LPUR01000001">
    <property type="protein sequence ID" value="KXH84857.1"/>
    <property type="molecule type" value="Genomic_DNA"/>
</dbReference>
<keyword evidence="1" id="KW-1133">Transmembrane helix</keyword>
<feature type="transmembrane region" description="Helical" evidence="1">
    <location>
        <begin position="26"/>
        <end position="51"/>
    </location>
</feature>
<dbReference type="AlphaFoldDB" id="A0A135WIW1"/>
<evidence type="ECO:0000313" key="2">
    <source>
        <dbReference type="EMBL" id="KXH84857.1"/>
    </source>
</evidence>